<dbReference type="AlphaFoldDB" id="X8JMR2"/>
<evidence type="ECO:0000313" key="1">
    <source>
        <dbReference type="EMBL" id="EUC64496.1"/>
    </source>
</evidence>
<dbReference type="OrthoDB" id="10541274at2759"/>
<name>X8JMR2_9AGAM</name>
<protein>
    <submittedName>
        <fullName evidence="1">DUF3294 family protein</fullName>
    </submittedName>
</protein>
<proteinExistence type="predicted"/>
<accession>X8JMR2</accession>
<dbReference type="EMBL" id="JATN01000313">
    <property type="protein sequence ID" value="EUC64496.1"/>
    <property type="molecule type" value="Genomic_DNA"/>
</dbReference>
<sequence length="181" mass="20801">MERFALQGALKTNRLLDEMWQSFAIRIGGLDLNEHRLDGIDNHFGEVGQRLAGIDGHLDVTGQRLDETDQQLDNVSLALEGMDEWIDDMQTRIAIDNRIAHARTLNSCITQDRAELTSIPLEDGQIPDANQVPATFGQLRMMSRPELTRLIRLYGLAIVIPRRIETRRRLVYEHFGNRMFY</sequence>
<evidence type="ECO:0000313" key="2">
    <source>
        <dbReference type="Proteomes" id="UP000030108"/>
    </source>
</evidence>
<reference evidence="2" key="1">
    <citation type="journal article" date="2014" name="Genome Announc.">
        <title>Draft genome sequence of the plant-pathogenic soil fungus Rhizoctonia solani anastomosis group 3 strain Rhs1AP.</title>
        <authorList>
            <person name="Cubeta M.A."/>
            <person name="Thomas E."/>
            <person name="Dean R.A."/>
            <person name="Jabaji S."/>
            <person name="Neate S.M."/>
            <person name="Tavantzis S."/>
            <person name="Toda T."/>
            <person name="Vilgalys R."/>
            <person name="Bharathan N."/>
            <person name="Fedorova-Abrams N."/>
            <person name="Pakala S.B."/>
            <person name="Pakala S.M."/>
            <person name="Zafar N."/>
            <person name="Joardar V."/>
            <person name="Losada L."/>
            <person name="Nierman W.C."/>
        </authorList>
    </citation>
    <scope>NUCLEOTIDE SEQUENCE [LARGE SCALE GENOMIC DNA]</scope>
    <source>
        <strain evidence="2">AG-3</strain>
    </source>
</reference>
<gene>
    <name evidence="1" type="ORF">RSOL_513380</name>
</gene>
<comment type="caution">
    <text evidence="1">The sequence shown here is derived from an EMBL/GenBank/DDBJ whole genome shotgun (WGS) entry which is preliminary data.</text>
</comment>
<dbReference type="InterPro" id="IPR012917">
    <property type="entry name" value="DUF3294"/>
</dbReference>
<feature type="non-terminal residue" evidence="1">
    <location>
        <position position="181"/>
    </location>
</feature>
<organism evidence="1 2">
    <name type="scientific">Rhizoctonia solani AG-3 Rhs1AP</name>
    <dbReference type="NCBI Taxonomy" id="1086054"/>
    <lineage>
        <taxon>Eukaryota</taxon>
        <taxon>Fungi</taxon>
        <taxon>Dikarya</taxon>
        <taxon>Basidiomycota</taxon>
        <taxon>Agaricomycotina</taxon>
        <taxon>Agaricomycetes</taxon>
        <taxon>Cantharellales</taxon>
        <taxon>Ceratobasidiaceae</taxon>
        <taxon>Rhizoctonia</taxon>
    </lineage>
</organism>
<dbReference type="Proteomes" id="UP000030108">
    <property type="component" value="Unassembled WGS sequence"/>
</dbReference>
<dbReference type="Pfam" id="PF07957">
    <property type="entry name" value="DUF3294"/>
    <property type="match status" value="1"/>
</dbReference>